<keyword evidence="1" id="KW-0812">Transmembrane</keyword>
<keyword evidence="1" id="KW-0472">Membrane</keyword>
<dbReference type="AlphaFoldDB" id="A0A968G9H9"/>
<organism evidence="2 3">
    <name type="scientific">Entomospira entomophila</name>
    <dbReference type="NCBI Taxonomy" id="2719988"/>
    <lineage>
        <taxon>Bacteria</taxon>
        <taxon>Pseudomonadati</taxon>
        <taxon>Spirochaetota</taxon>
        <taxon>Spirochaetia</taxon>
        <taxon>Spirochaetales</taxon>
        <taxon>Spirochaetaceae</taxon>
        <taxon>Entomospira</taxon>
    </lineage>
</organism>
<keyword evidence="1" id="KW-1133">Transmembrane helix</keyword>
<dbReference type="Proteomes" id="UP000711995">
    <property type="component" value="Unassembled WGS sequence"/>
</dbReference>
<dbReference type="EMBL" id="JAATLJ010000001">
    <property type="protein sequence ID" value="NIZ41060.1"/>
    <property type="molecule type" value="Genomic_DNA"/>
</dbReference>
<accession>A0A968G9H9</accession>
<dbReference type="RefSeq" id="WP_167700639.1">
    <property type="nucleotide sequence ID" value="NZ_CP118174.1"/>
</dbReference>
<evidence type="ECO:0000256" key="1">
    <source>
        <dbReference type="SAM" id="Phobius"/>
    </source>
</evidence>
<gene>
    <name evidence="2" type="ORF">HCT14_06040</name>
</gene>
<comment type="caution">
    <text evidence="2">The sequence shown here is derived from an EMBL/GenBank/DDBJ whole genome shotgun (WGS) entry which is preliminary data.</text>
</comment>
<protein>
    <submittedName>
        <fullName evidence="2">Uncharacterized protein</fullName>
    </submittedName>
</protein>
<name>A0A968G9H9_9SPIO</name>
<evidence type="ECO:0000313" key="2">
    <source>
        <dbReference type="EMBL" id="NIZ41060.1"/>
    </source>
</evidence>
<sequence>MNKFKLIITIIINVMFILGFSYVMKFSFLRHPDAPSTGPYPTLYREDGKQYLKIRAMDGMFAFSSYHKYLILYDAKTNLPLDYIRYGEFPFEPIYFDNKKIVVKVDFLSHAEEWEKYRKPRKKRLGKYLVEYELY</sequence>
<evidence type="ECO:0000313" key="3">
    <source>
        <dbReference type="Proteomes" id="UP000711995"/>
    </source>
</evidence>
<feature type="transmembrane region" description="Helical" evidence="1">
    <location>
        <begin position="6"/>
        <end position="24"/>
    </location>
</feature>
<proteinExistence type="predicted"/>
<keyword evidence="3" id="KW-1185">Reference proteome</keyword>
<reference evidence="2 3" key="1">
    <citation type="submission" date="2020-03" db="EMBL/GenBank/DDBJ databases">
        <title>Spirochaetal bacteria isolated from arthropods constitute a novel genus Entomospira genus novum within the order Spirochaetales.</title>
        <authorList>
            <person name="Grana-Miraglia L."/>
            <person name="Sikutova S."/>
            <person name="Fingerle V."/>
            <person name="Sing A."/>
            <person name="Castillo-Ramirez S."/>
            <person name="Margos G."/>
            <person name="Rudolf I."/>
        </authorList>
    </citation>
    <scope>NUCLEOTIDE SEQUENCE [LARGE SCALE GENOMIC DNA]</scope>
    <source>
        <strain evidence="2 3">BR193</strain>
    </source>
</reference>